<dbReference type="AlphaFoldDB" id="A0AAD1HSX8"/>
<gene>
    <name evidence="1" type="ORF">MAIC_53580</name>
</gene>
<proteinExistence type="predicted"/>
<reference evidence="1 2" key="1">
    <citation type="journal article" date="2019" name="Emerg. Microbes Infect.">
        <title>Comprehensive subspecies identification of 175 nontuberculous mycobacteria species based on 7547 genomic profiles.</title>
        <authorList>
            <person name="Matsumoto Y."/>
            <person name="Kinjo T."/>
            <person name="Motooka D."/>
            <person name="Nabeya D."/>
            <person name="Jung N."/>
            <person name="Uechi K."/>
            <person name="Horii T."/>
            <person name="Iida T."/>
            <person name="Fujita J."/>
            <person name="Nakamura S."/>
        </authorList>
    </citation>
    <scope>NUCLEOTIDE SEQUENCE [LARGE SCALE GENOMIC DNA]</scope>
    <source>
        <strain evidence="1 2">JCM 6376</strain>
    </source>
</reference>
<organism evidence="1 2">
    <name type="scientific">Mycolicibacterium aichiense</name>
    <dbReference type="NCBI Taxonomy" id="1799"/>
    <lineage>
        <taxon>Bacteria</taxon>
        <taxon>Bacillati</taxon>
        <taxon>Actinomycetota</taxon>
        <taxon>Actinomycetes</taxon>
        <taxon>Mycobacteriales</taxon>
        <taxon>Mycobacteriaceae</taxon>
        <taxon>Mycolicibacterium</taxon>
    </lineage>
</organism>
<evidence type="ECO:0000313" key="1">
    <source>
        <dbReference type="EMBL" id="BBX10555.1"/>
    </source>
</evidence>
<evidence type="ECO:0000313" key="2">
    <source>
        <dbReference type="Proteomes" id="UP000467327"/>
    </source>
</evidence>
<accession>A0AAD1HSX8</accession>
<keyword evidence="2" id="KW-1185">Reference proteome</keyword>
<dbReference type="EMBL" id="AP022561">
    <property type="protein sequence ID" value="BBX10555.1"/>
    <property type="molecule type" value="Genomic_DNA"/>
</dbReference>
<dbReference type="Proteomes" id="UP000467327">
    <property type="component" value="Chromosome"/>
</dbReference>
<dbReference type="KEGG" id="maic:MAIC_53580"/>
<name>A0AAD1HSX8_9MYCO</name>
<dbReference type="RefSeq" id="WP_115318172.1">
    <property type="nucleotide sequence ID" value="NZ_AP022561.1"/>
</dbReference>
<sequence>MRCIQDTTGQLTVVEWHGVAPDHAFLHLDGVVSRRLHIAAGGSRPCCGAQTELVALQTDDRTLPAATRAALAVLAPGSAVASTDLAEVAGGWIAAPGVNIRVRAVADLGGPVIAISYDDAAALLAADHDGRLVVRTVAVLACPPEREWPGWRVVIAGVDAVPLHTSLATGHRAGCAA</sequence>
<protein>
    <submittedName>
        <fullName evidence="1">Uncharacterized protein</fullName>
    </submittedName>
</protein>